<dbReference type="AlphaFoldDB" id="J9FXA9"/>
<dbReference type="GO" id="GO:0005829">
    <property type="term" value="C:cytosol"/>
    <property type="evidence" value="ECO:0007669"/>
    <property type="project" value="TreeGrafter"/>
</dbReference>
<dbReference type="InterPro" id="IPR002020">
    <property type="entry name" value="Citrate_synthase"/>
</dbReference>
<evidence type="ECO:0000256" key="1">
    <source>
        <dbReference type="ARBA" id="ARBA00010566"/>
    </source>
</evidence>
<dbReference type="Gene3D" id="1.10.580.10">
    <property type="entry name" value="Citrate Synthase, domain 1"/>
    <property type="match status" value="1"/>
</dbReference>
<keyword evidence="2" id="KW-0808">Transferase</keyword>
<protein>
    <submittedName>
        <fullName evidence="3">Citrate (Si)-synthase</fullName>
    </submittedName>
</protein>
<reference evidence="3" key="1">
    <citation type="journal article" date="2012" name="PLoS ONE">
        <title>Gene sets for utilization of primary and secondary nutrition supplies in the distal gut of endangered iberian lynx.</title>
        <authorList>
            <person name="Alcaide M."/>
            <person name="Messina E."/>
            <person name="Richter M."/>
            <person name="Bargiela R."/>
            <person name="Peplies J."/>
            <person name="Huws S.A."/>
            <person name="Newbold C.J."/>
            <person name="Golyshin P.N."/>
            <person name="Simon M.A."/>
            <person name="Lopez G."/>
            <person name="Yakimov M.M."/>
            <person name="Ferrer M."/>
        </authorList>
    </citation>
    <scope>NUCLEOTIDE SEQUENCE</scope>
</reference>
<accession>J9FXA9</accession>
<evidence type="ECO:0000256" key="2">
    <source>
        <dbReference type="ARBA" id="ARBA00022679"/>
    </source>
</evidence>
<sequence>KEELDSFCDILFQQRELPDGFVEDMIMKAPSPNIMNKMSRSVLALYSYDDNPEDMSLENLLRQSVNLIAGLPTIMVNAYQVKRRIYDHQSMYFHMPTRGQSTAEHILSTYRADQKFTHEEAKLLDLCMLLHADHGGGNNSAFACRVLSSSGTDTYASIAAAIGSLKG</sequence>
<dbReference type="GO" id="GO:0005975">
    <property type="term" value="P:carbohydrate metabolic process"/>
    <property type="evidence" value="ECO:0007669"/>
    <property type="project" value="TreeGrafter"/>
</dbReference>
<name>J9FXA9_9ZZZZ</name>
<evidence type="ECO:0000313" key="3">
    <source>
        <dbReference type="EMBL" id="EJW91994.1"/>
    </source>
</evidence>
<dbReference type="GO" id="GO:0046912">
    <property type="term" value="F:acyltransferase activity, acyl groups converted into alkyl on transfer"/>
    <property type="evidence" value="ECO:0007669"/>
    <property type="project" value="InterPro"/>
</dbReference>
<dbReference type="SUPFAM" id="SSF48256">
    <property type="entry name" value="Citrate synthase"/>
    <property type="match status" value="1"/>
</dbReference>
<proteinExistence type="inferred from homology"/>
<organism evidence="3">
    <name type="scientific">gut metagenome</name>
    <dbReference type="NCBI Taxonomy" id="749906"/>
    <lineage>
        <taxon>unclassified sequences</taxon>
        <taxon>metagenomes</taxon>
        <taxon>organismal metagenomes</taxon>
    </lineage>
</organism>
<dbReference type="PANTHER" id="PTHR11739:SF4">
    <property type="entry name" value="CITRATE SYNTHASE, PEROXISOMAL"/>
    <property type="match status" value="1"/>
</dbReference>
<dbReference type="GO" id="GO:0006099">
    <property type="term" value="P:tricarboxylic acid cycle"/>
    <property type="evidence" value="ECO:0007669"/>
    <property type="project" value="TreeGrafter"/>
</dbReference>
<feature type="non-terminal residue" evidence="3">
    <location>
        <position position="167"/>
    </location>
</feature>
<dbReference type="EMBL" id="AMCI01007822">
    <property type="protein sequence ID" value="EJW91994.1"/>
    <property type="molecule type" value="Genomic_DNA"/>
</dbReference>
<gene>
    <name evidence="3" type="ORF">EVA_19899</name>
</gene>
<dbReference type="PANTHER" id="PTHR11739">
    <property type="entry name" value="CITRATE SYNTHASE"/>
    <property type="match status" value="1"/>
</dbReference>
<dbReference type="InterPro" id="IPR036969">
    <property type="entry name" value="Citrate_synthase_sf"/>
</dbReference>
<comment type="caution">
    <text evidence="3">The sequence shown here is derived from an EMBL/GenBank/DDBJ whole genome shotgun (WGS) entry which is preliminary data.</text>
</comment>
<dbReference type="PRINTS" id="PR00143">
    <property type="entry name" value="CITRTSNTHASE"/>
</dbReference>
<dbReference type="InterPro" id="IPR016142">
    <property type="entry name" value="Citrate_synth-like_lrg_a-sub"/>
</dbReference>
<dbReference type="Pfam" id="PF00285">
    <property type="entry name" value="Citrate_synt"/>
    <property type="match status" value="1"/>
</dbReference>
<feature type="non-terminal residue" evidence="3">
    <location>
        <position position="1"/>
    </location>
</feature>
<comment type="similarity">
    <text evidence="1">Belongs to the citrate synthase family.</text>
</comment>